<dbReference type="SUPFAM" id="SSF75304">
    <property type="entry name" value="Amidase signature (AS) enzymes"/>
    <property type="match status" value="1"/>
</dbReference>
<comment type="caution">
    <text evidence="3">The sequence shown here is derived from an EMBL/GenBank/DDBJ whole genome shotgun (WGS) entry which is preliminary data.</text>
</comment>
<dbReference type="OrthoDB" id="421993at2759"/>
<dbReference type="Gene3D" id="3.90.1300.10">
    <property type="entry name" value="Amidase signature (AS) domain"/>
    <property type="match status" value="1"/>
</dbReference>
<dbReference type="InterPro" id="IPR020556">
    <property type="entry name" value="Amidase_CS"/>
</dbReference>
<evidence type="ECO:0000313" key="4">
    <source>
        <dbReference type="Proteomes" id="UP000245119"/>
    </source>
</evidence>
<dbReference type="InterPro" id="IPR023631">
    <property type="entry name" value="Amidase_dom"/>
</dbReference>
<gene>
    <name evidence="3" type="ORF">C0Q70_13990</name>
</gene>
<evidence type="ECO:0000313" key="3">
    <source>
        <dbReference type="EMBL" id="PVD26319.1"/>
    </source>
</evidence>
<name>A0A2T7NYS4_POMCA</name>
<dbReference type="InterPro" id="IPR000120">
    <property type="entry name" value="Amidase"/>
</dbReference>
<dbReference type="EMBL" id="PZQS01000008">
    <property type="protein sequence ID" value="PVD26319.1"/>
    <property type="molecule type" value="Genomic_DNA"/>
</dbReference>
<evidence type="ECO:0000256" key="1">
    <source>
        <dbReference type="ARBA" id="ARBA00009199"/>
    </source>
</evidence>
<keyword evidence="4" id="KW-1185">Reference proteome</keyword>
<evidence type="ECO:0000259" key="2">
    <source>
        <dbReference type="Pfam" id="PF01425"/>
    </source>
</evidence>
<feature type="domain" description="Amidase" evidence="2">
    <location>
        <begin position="57"/>
        <end position="479"/>
    </location>
</feature>
<dbReference type="InterPro" id="IPR036928">
    <property type="entry name" value="AS_sf"/>
</dbReference>
<dbReference type="GO" id="GO:0003824">
    <property type="term" value="F:catalytic activity"/>
    <property type="evidence" value="ECO:0007669"/>
    <property type="project" value="InterPro"/>
</dbReference>
<proteinExistence type="inferred from homology"/>
<comment type="similarity">
    <text evidence="1">Belongs to the amidase family.</text>
</comment>
<dbReference type="PANTHER" id="PTHR11895:SF170">
    <property type="entry name" value="AMIDASE"/>
    <property type="match status" value="1"/>
</dbReference>
<dbReference type="Pfam" id="PF01425">
    <property type="entry name" value="Amidase"/>
    <property type="match status" value="1"/>
</dbReference>
<sequence length="503" mass="53319">MASDKILSDVDGGLLPTLSDLTTLSTKLGLQWTDEELAVLEDKTLYPIRAWRCDIHGAAEGKLAGRTVGIKDNIAVAGIPMSVGTAMLREYLPDFDATVVTRILDAGGRIMGKTTTEAMCLSGSSVTSCDGPVTNPWDVARIAGGSSSGSAALVAGGIVDMALGGDQGGSVRIPASCTGIVGMKPTFGLIPYTGAMAIDTSLDHIGVMATSVRDCALLLEVTAGYDKGRDTRQKVLATVPQFSTLLEASLYGRKAALLKEGFDNCEEEDVKDLVEKVAAQLHHVGVSVTEASVPLHQESAGMYTATCLQGAYYTMLKGGGAGYCDGGYHPVSLQEAMFRGLNSDLEKLPTVVKRYLIFGEFLERSIGPSLRGKGRNLILALADAYDSLLQEVDVLIMPTLPRKAAKIPPPGTPLQDIYRHTNSWSANTRSFNLTGHPAISVPVGRCVGPVTTRSCNMGDDQLPVGLMVVGRRYEDLTVLQVAHALEKLNRELNDSAMAASATR</sequence>
<dbReference type="AlphaFoldDB" id="A0A2T7NYS4"/>
<dbReference type="PROSITE" id="PS00571">
    <property type="entry name" value="AMIDASES"/>
    <property type="match status" value="1"/>
</dbReference>
<dbReference type="Proteomes" id="UP000245119">
    <property type="component" value="Linkage Group LG8"/>
</dbReference>
<protein>
    <recommendedName>
        <fullName evidence="2">Amidase domain-containing protein</fullName>
    </recommendedName>
</protein>
<dbReference type="STRING" id="400727.A0A2T7NYS4"/>
<reference evidence="3 4" key="1">
    <citation type="submission" date="2018-04" db="EMBL/GenBank/DDBJ databases">
        <title>The genome of golden apple snail Pomacea canaliculata provides insight into stress tolerance and invasive adaptation.</title>
        <authorList>
            <person name="Liu C."/>
            <person name="Liu B."/>
            <person name="Ren Y."/>
            <person name="Zhang Y."/>
            <person name="Wang H."/>
            <person name="Li S."/>
            <person name="Jiang F."/>
            <person name="Yin L."/>
            <person name="Zhang G."/>
            <person name="Qian W."/>
            <person name="Fan W."/>
        </authorList>
    </citation>
    <scope>NUCLEOTIDE SEQUENCE [LARGE SCALE GENOMIC DNA]</scope>
    <source>
        <strain evidence="3">SZHN2017</strain>
        <tissue evidence="3">Muscle</tissue>
    </source>
</reference>
<accession>A0A2T7NYS4</accession>
<organism evidence="3 4">
    <name type="scientific">Pomacea canaliculata</name>
    <name type="common">Golden apple snail</name>
    <dbReference type="NCBI Taxonomy" id="400727"/>
    <lineage>
        <taxon>Eukaryota</taxon>
        <taxon>Metazoa</taxon>
        <taxon>Spiralia</taxon>
        <taxon>Lophotrochozoa</taxon>
        <taxon>Mollusca</taxon>
        <taxon>Gastropoda</taxon>
        <taxon>Caenogastropoda</taxon>
        <taxon>Architaenioglossa</taxon>
        <taxon>Ampullarioidea</taxon>
        <taxon>Ampullariidae</taxon>
        <taxon>Pomacea</taxon>
    </lineage>
</organism>
<dbReference type="PANTHER" id="PTHR11895">
    <property type="entry name" value="TRANSAMIDASE"/>
    <property type="match status" value="1"/>
</dbReference>